<feature type="domain" description="C2H2-type" evidence="7">
    <location>
        <begin position="366"/>
        <end position="393"/>
    </location>
</feature>
<dbReference type="PROSITE" id="PS00028">
    <property type="entry name" value="ZINC_FINGER_C2H2_1"/>
    <property type="match status" value="9"/>
</dbReference>
<dbReference type="FunFam" id="3.30.160.60:FF:000065">
    <property type="entry name" value="B-cell CLL/lymphoma 6, member B"/>
    <property type="match status" value="1"/>
</dbReference>
<dbReference type="GeneID" id="20229926"/>
<dbReference type="PANTHER" id="PTHR24379">
    <property type="entry name" value="KRAB AND ZINC FINGER DOMAIN-CONTAINING"/>
    <property type="match status" value="1"/>
</dbReference>
<dbReference type="RefSeq" id="XP_009055313.1">
    <property type="nucleotide sequence ID" value="XM_009057065.1"/>
</dbReference>
<reference evidence="8 9" key="1">
    <citation type="journal article" date="2013" name="Nature">
        <title>Insights into bilaterian evolution from three spiralian genomes.</title>
        <authorList>
            <person name="Simakov O."/>
            <person name="Marletaz F."/>
            <person name="Cho S.J."/>
            <person name="Edsinger-Gonzales E."/>
            <person name="Havlak P."/>
            <person name="Hellsten U."/>
            <person name="Kuo D.H."/>
            <person name="Larsson T."/>
            <person name="Lv J."/>
            <person name="Arendt D."/>
            <person name="Savage R."/>
            <person name="Osoegawa K."/>
            <person name="de Jong P."/>
            <person name="Grimwood J."/>
            <person name="Chapman J.A."/>
            <person name="Shapiro H."/>
            <person name="Aerts A."/>
            <person name="Otillar R.P."/>
            <person name="Terry A.Y."/>
            <person name="Boore J.L."/>
            <person name="Grigoriev I.V."/>
            <person name="Lindberg D.R."/>
            <person name="Seaver E.C."/>
            <person name="Weisblat D.A."/>
            <person name="Putnam N.H."/>
            <person name="Rokhsar D.S."/>
        </authorList>
    </citation>
    <scope>NUCLEOTIDE SEQUENCE [LARGE SCALE GENOMIC DNA]</scope>
</reference>
<dbReference type="PROSITE" id="PS50157">
    <property type="entry name" value="ZINC_FINGER_C2H2_2"/>
    <property type="match status" value="9"/>
</dbReference>
<keyword evidence="2" id="KW-0677">Repeat</keyword>
<dbReference type="GO" id="GO:0000981">
    <property type="term" value="F:DNA-binding transcription factor activity, RNA polymerase II-specific"/>
    <property type="evidence" value="ECO:0007669"/>
    <property type="project" value="TreeGrafter"/>
</dbReference>
<accession>V3ZQJ9</accession>
<dbReference type="AlphaFoldDB" id="V3ZQJ9"/>
<dbReference type="GO" id="GO:0005634">
    <property type="term" value="C:nucleus"/>
    <property type="evidence" value="ECO:0007669"/>
    <property type="project" value="TreeGrafter"/>
</dbReference>
<feature type="domain" description="C2H2-type" evidence="7">
    <location>
        <begin position="119"/>
        <end position="146"/>
    </location>
</feature>
<dbReference type="FunFam" id="3.30.160.60:FF:000624">
    <property type="entry name" value="zinc finger protein 697"/>
    <property type="match status" value="1"/>
</dbReference>
<feature type="domain" description="C2H2-type" evidence="7">
    <location>
        <begin position="231"/>
        <end position="258"/>
    </location>
</feature>
<name>V3ZQJ9_LOTGI</name>
<dbReference type="FunFam" id="3.30.160.60:FF:000446">
    <property type="entry name" value="Zinc finger protein"/>
    <property type="match status" value="1"/>
</dbReference>
<feature type="domain" description="C2H2-type" evidence="7">
    <location>
        <begin position="283"/>
        <end position="306"/>
    </location>
</feature>
<dbReference type="EMBL" id="KB201890">
    <property type="protein sequence ID" value="ESO93678.1"/>
    <property type="molecule type" value="Genomic_DNA"/>
</dbReference>
<feature type="compositionally biased region" description="Acidic residues" evidence="6">
    <location>
        <begin position="11"/>
        <end position="25"/>
    </location>
</feature>
<feature type="domain" description="C2H2-type" evidence="7">
    <location>
        <begin position="91"/>
        <end position="118"/>
    </location>
</feature>
<gene>
    <name evidence="8" type="ORF">LOTGIDRAFT_104988</name>
</gene>
<evidence type="ECO:0000313" key="8">
    <source>
        <dbReference type="EMBL" id="ESO93678.1"/>
    </source>
</evidence>
<evidence type="ECO:0000256" key="1">
    <source>
        <dbReference type="ARBA" id="ARBA00022723"/>
    </source>
</evidence>
<evidence type="ECO:0000256" key="6">
    <source>
        <dbReference type="SAM" id="MobiDB-lite"/>
    </source>
</evidence>
<feature type="domain" description="C2H2-type" evidence="7">
    <location>
        <begin position="147"/>
        <end position="175"/>
    </location>
</feature>
<protein>
    <recommendedName>
        <fullName evidence="7">C2H2-type domain-containing protein</fullName>
    </recommendedName>
</protein>
<dbReference type="GO" id="GO:0000977">
    <property type="term" value="F:RNA polymerase II transcription regulatory region sequence-specific DNA binding"/>
    <property type="evidence" value="ECO:0007669"/>
    <property type="project" value="TreeGrafter"/>
</dbReference>
<feature type="domain" description="C2H2-type" evidence="7">
    <location>
        <begin position="176"/>
        <end position="203"/>
    </location>
</feature>
<dbReference type="Pfam" id="PF00096">
    <property type="entry name" value="zf-C2H2"/>
    <property type="match status" value="4"/>
</dbReference>
<dbReference type="CTD" id="20229926"/>
<sequence length="393" mass="45632">MSPPLGGVKCEDDDESAFQIPDDDSPFSTLPLPDVTPDAIPTVSRPGIPNTIHAQSAALTHPDGYVCRRCFQVLPDTSAFESHNLRVHTLFTCKICFRAFTARNNLKRHIRLHTGVKPYKCPICNQGFTRKDDLKGHELRHSFKKPFRCNICKKGYTDRSCVRNHMAKEHNMKLQHVCPRCGEGFSSSEKFTEHKKTHPEFKNYRCETCDFIGVNGLMHIKHQLTHQDKTYSCKPCNNTYDDPFEYSEHLKIHRVDESFKSYQCCFCGSLFTPSLLFKCHSSFQCIECSKVFTDFNQFETHSAILHRRFLCEFCGKVFTAKPNRDRHLRYHTGERPYKCGLCDASFFRGDDLKYHRTTKHASEKPFVCDVCGLNFAWPKDLQRHRKQKKHFKI</sequence>
<evidence type="ECO:0000313" key="9">
    <source>
        <dbReference type="Proteomes" id="UP000030746"/>
    </source>
</evidence>
<evidence type="ECO:0000259" key="7">
    <source>
        <dbReference type="PROSITE" id="PS50157"/>
    </source>
</evidence>
<proteinExistence type="predicted"/>
<feature type="domain" description="C2H2-type" evidence="7">
    <location>
        <begin position="337"/>
        <end position="365"/>
    </location>
</feature>
<dbReference type="PANTHER" id="PTHR24379:SF127">
    <property type="entry name" value="BLOODY FINGERS-RELATED"/>
    <property type="match status" value="1"/>
</dbReference>
<dbReference type="KEGG" id="lgi:LOTGIDRAFT_104988"/>
<dbReference type="GO" id="GO:0008270">
    <property type="term" value="F:zinc ion binding"/>
    <property type="evidence" value="ECO:0007669"/>
    <property type="project" value="UniProtKB-KW"/>
</dbReference>
<dbReference type="InterPro" id="IPR013087">
    <property type="entry name" value="Znf_C2H2_type"/>
</dbReference>
<dbReference type="InterPro" id="IPR036236">
    <property type="entry name" value="Znf_C2H2_sf"/>
</dbReference>
<dbReference type="SUPFAM" id="SSF57667">
    <property type="entry name" value="beta-beta-alpha zinc fingers"/>
    <property type="match status" value="6"/>
</dbReference>
<dbReference type="OrthoDB" id="654211at2759"/>
<keyword evidence="1" id="KW-0479">Metal-binding</keyword>
<dbReference type="SMART" id="SM00355">
    <property type="entry name" value="ZnF_C2H2"/>
    <property type="match status" value="11"/>
</dbReference>
<evidence type="ECO:0000256" key="5">
    <source>
        <dbReference type="PROSITE-ProRule" id="PRU00042"/>
    </source>
</evidence>
<dbReference type="Proteomes" id="UP000030746">
    <property type="component" value="Unassembled WGS sequence"/>
</dbReference>
<feature type="region of interest" description="Disordered" evidence="6">
    <location>
        <begin position="1"/>
        <end position="25"/>
    </location>
</feature>
<feature type="domain" description="C2H2-type" evidence="7">
    <location>
        <begin position="309"/>
        <end position="336"/>
    </location>
</feature>
<keyword evidence="9" id="KW-1185">Reference proteome</keyword>
<evidence type="ECO:0000256" key="2">
    <source>
        <dbReference type="ARBA" id="ARBA00022737"/>
    </source>
</evidence>
<dbReference type="Gene3D" id="3.30.160.60">
    <property type="entry name" value="Classic Zinc Finger"/>
    <property type="match status" value="7"/>
</dbReference>
<keyword evidence="3 5" id="KW-0863">Zinc-finger</keyword>
<keyword evidence="4" id="KW-0862">Zinc</keyword>
<evidence type="ECO:0000256" key="3">
    <source>
        <dbReference type="ARBA" id="ARBA00022771"/>
    </source>
</evidence>
<evidence type="ECO:0000256" key="4">
    <source>
        <dbReference type="ARBA" id="ARBA00022833"/>
    </source>
</evidence>
<dbReference type="HOGENOM" id="CLU_002678_2_2_1"/>
<organism evidence="8 9">
    <name type="scientific">Lottia gigantea</name>
    <name type="common">Giant owl limpet</name>
    <dbReference type="NCBI Taxonomy" id="225164"/>
    <lineage>
        <taxon>Eukaryota</taxon>
        <taxon>Metazoa</taxon>
        <taxon>Spiralia</taxon>
        <taxon>Lophotrochozoa</taxon>
        <taxon>Mollusca</taxon>
        <taxon>Gastropoda</taxon>
        <taxon>Patellogastropoda</taxon>
        <taxon>Lottioidea</taxon>
        <taxon>Lottiidae</taxon>
        <taxon>Lottia</taxon>
    </lineage>
</organism>